<proteinExistence type="predicted"/>
<feature type="domain" description="RWD" evidence="2">
    <location>
        <begin position="14"/>
        <end position="114"/>
    </location>
</feature>
<dbReference type="SUPFAM" id="SSF54495">
    <property type="entry name" value="UBC-like"/>
    <property type="match status" value="1"/>
</dbReference>
<dbReference type="Pfam" id="PF05773">
    <property type="entry name" value="RWD"/>
    <property type="match status" value="1"/>
</dbReference>
<dbReference type="PROSITE" id="PS50908">
    <property type="entry name" value="RWD"/>
    <property type="match status" value="1"/>
</dbReference>
<reference evidence="3" key="1">
    <citation type="submission" date="2022-06" db="EMBL/GenBank/DDBJ databases">
        <authorList>
            <consortium name="SYNGENTA / RWTH Aachen University"/>
        </authorList>
    </citation>
    <scope>NUCLEOTIDE SEQUENCE</scope>
</reference>
<comment type="caution">
    <text evidence="3">The sequence shown here is derived from an EMBL/GenBank/DDBJ whole genome shotgun (WGS) entry which is preliminary data.</text>
</comment>
<dbReference type="Proteomes" id="UP001153365">
    <property type="component" value="Unassembled WGS sequence"/>
</dbReference>
<dbReference type="InterPro" id="IPR040213">
    <property type="entry name" value="GIR2-like"/>
</dbReference>
<evidence type="ECO:0000313" key="4">
    <source>
        <dbReference type="Proteomes" id="UP001153365"/>
    </source>
</evidence>
<gene>
    <name evidence="3" type="ORF">PPACK8108_LOCUS21353</name>
</gene>
<keyword evidence="1" id="KW-0175">Coiled coil</keyword>
<evidence type="ECO:0000313" key="3">
    <source>
        <dbReference type="EMBL" id="CAH7686671.1"/>
    </source>
</evidence>
<evidence type="ECO:0000259" key="2">
    <source>
        <dbReference type="PROSITE" id="PS50908"/>
    </source>
</evidence>
<accession>A0AAV0BHH8</accession>
<dbReference type="AlphaFoldDB" id="A0AAV0BHH8"/>
<evidence type="ECO:0000256" key="1">
    <source>
        <dbReference type="SAM" id="Coils"/>
    </source>
</evidence>
<dbReference type="CDD" id="cd23823">
    <property type="entry name" value="RWD_GCN2"/>
    <property type="match status" value="1"/>
</dbReference>
<dbReference type="PANTHER" id="PTHR12292">
    <property type="entry name" value="RWD DOMAIN-CONTAINING PROTEIN"/>
    <property type="match status" value="1"/>
</dbReference>
<protein>
    <submittedName>
        <fullName evidence="3">RWD domain-domain-containing protein</fullName>
    </submittedName>
</protein>
<dbReference type="SMART" id="SM00591">
    <property type="entry name" value="RWD"/>
    <property type="match status" value="1"/>
</dbReference>
<sequence>MTEDDGYHSEQKTEEIEVLQSIFEDLIKEEIILRCSPEINLSIDEPLAVNLIVKYTTRYPDQLPIISIDTLEGTLNEREVESTIQKLYQAANESIGMAMIFTLSSTLKDQLDKVLVDRSIEKKILEREDEVKKEIEETKKQTGTKLTAQIFLEWRARFDVEVQDSLKQKIEEQEKSLSFKEREELKKSMSKLTGKQLFESSDENDKSLLESDLNLIDPDSIELDLDSMKFEN</sequence>
<dbReference type="InterPro" id="IPR006575">
    <property type="entry name" value="RWD_dom"/>
</dbReference>
<organism evidence="3 4">
    <name type="scientific">Phakopsora pachyrhizi</name>
    <name type="common">Asian soybean rust disease fungus</name>
    <dbReference type="NCBI Taxonomy" id="170000"/>
    <lineage>
        <taxon>Eukaryota</taxon>
        <taxon>Fungi</taxon>
        <taxon>Dikarya</taxon>
        <taxon>Basidiomycota</taxon>
        <taxon>Pucciniomycotina</taxon>
        <taxon>Pucciniomycetes</taxon>
        <taxon>Pucciniales</taxon>
        <taxon>Phakopsoraceae</taxon>
        <taxon>Phakopsora</taxon>
    </lineage>
</organism>
<keyword evidence="4" id="KW-1185">Reference proteome</keyword>
<dbReference type="Gene3D" id="3.10.110.10">
    <property type="entry name" value="Ubiquitin Conjugating Enzyme"/>
    <property type="match status" value="1"/>
</dbReference>
<name>A0AAV0BHH8_PHAPC</name>
<dbReference type="InterPro" id="IPR016135">
    <property type="entry name" value="UBQ-conjugating_enzyme/RWD"/>
</dbReference>
<feature type="coiled-coil region" evidence="1">
    <location>
        <begin position="121"/>
        <end position="183"/>
    </location>
</feature>
<dbReference type="EMBL" id="CALTRL010005808">
    <property type="protein sequence ID" value="CAH7686671.1"/>
    <property type="molecule type" value="Genomic_DNA"/>
</dbReference>